<evidence type="ECO:0000256" key="2">
    <source>
        <dbReference type="ARBA" id="ARBA00022574"/>
    </source>
</evidence>
<dbReference type="PROSITE" id="PS50294">
    <property type="entry name" value="WD_REPEATS_REGION"/>
    <property type="match status" value="1"/>
</dbReference>
<feature type="repeat" description="WD" evidence="5">
    <location>
        <begin position="186"/>
        <end position="227"/>
    </location>
</feature>
<keyword evidence="8" id="KW-1185">Reference proteome</keyword>
<evidence type="ECO:0000256" key="4">
    <source>
        <dbReference type="ARBA" id="ARBA00023242"/>
    </source>
</evidence>
<evidence type="ECO:0000313" key="7">
    <source>
        <dbReference type="EMBL" id="CAD8194034.1"/>
    </source>
</evidence>
<reference evidence="7" key="1">
    <citation type="submission" date="2021-01" db="EMBL/GenBank/DDBJ databases">
        <authorList>
            <consortium name="Genoscope - CEA"/>
            <person name="William W."/>
        </authorList>
    </citation>
    <scope>NUCLEOTIDE SEQUENCE</scope>
</reference>
<evidence type="ECO:0000256" key="3">
    <source>
        <dbReference type="ARBA" id="ARBA00022737"/>
    </source>
</evidence>
<dbReference type="PANTHER" id="PTHR19865">
    <property type="entry name" value="U3 SMALL NUCLEOLAR RNA INTERACTING PROTEIN 2"/>
    <property type="match status" value="1"/>
</dbReference>
<feature type="compositionally biased region" description="Basic residues" evidence="6">
    <location>
        <begin position="1"/>
        <end position="17"/>
    </location>
</feature>
<feature type="repeat" description="WD" evidence="5">
    <location>
        <begin position="310"/>
        <end position="350"/>
    </location>
</feature>
<dbReference type="PANTHER" id="PTHR19865:SF0">
    <property type="entry name" value="U3 SMALL NUCLEOLAR RNA-INTERACTING PROTEIN 2"/>
    <property type="match status" value="1"/>
</dbReference>
<dbReference type="PROSITE" id="PS50082">
    <property type="entry name" value="WD_REPEATS_2"/>
    <property type="match status" value="3"/>
</dbReference>
<dbReference type="InterPro" id="IPR039241">
    <property type="entry name" value="Rrp9-like"/>
</dbReference>
<dbReference type="Proteomes" id="UP000683925">
    <property type="component" value="Unassembled WGS sequence"/>
</dbReference>
<dbReference type="SMART" id="SM00320">
    <property type="entry name" value="WD40"/>
    <property type="match status" value="6"/>
</dbReference>
<organism evidence="7 8">
    <name type="scientific">Paramecium octaurelia</name>
    <dbReference type="NCBI Taxonomy" id="43137"/>
    <lineage>
        <taxon>Eukaryota</taxon>
        <taxon>Sar</taxon>
        <taxon>Alveolata</taxon>
        <taxon>Ciliophora</taxon>
        <taxon>Intramacronucleata</taxon>
        <taxon>Oligohymenophorea</taxon>
        <taxon>Peniculida</taxon>
        <taxon>Parameciidae</taxon>
        <taxon>Paramecium</taxon>
    </lineage>
</organism>
<gene>
    <name evidence="7" type="ORF">POCTA_138.1.T1060017</name>
</gene>
<feature type="repeat" description="WD" evidence="5">
    <location>
        <begin position="137"/>
        <end position="178"/>
    </location>
</feature>
<dbReference type="GO" id="GO:0032040">
    <property type="term" value="C:small-subunit processome"/>
    <property type="evidence" value="ECO:0007669"/>
    <property type="project" value="TreeGrafter"/>
</dbReference>
<comment type="subcellular location">
    <subcellularLocation>
        <location evidence="1">Nucleus</location>
    </subcellularLocation>
</comment>
<dbReference type="Pfam" id="PF00400">
    <property type="entry name" value="WD40"/>
    <property type="match status" value="5"/>
</dbReference>
<feature type="region of interest" description="Disordered" evidence="6">
    <location>
        <begin position="1"/>
        <end position="64"/>
    </location>
</feature>
<keyword evidence="4" id="KW-0539">Nucleus</keyword>
<dbReference type="GO" id="GO:0034511">
    <property type="term" value="F:U3 snoRNA binding"/>
    <property type="evidence" value="ECO:0007669"/>
    <property type="project" value="InterPro"/>
</dbReference>
<dbReference type="OrthoDB" id="6252103at2759"/>
<dbReference type="EMBL" id="CAJJDP010000106">
    <property type="protein sequence ID" value="CAD8194034.1"/>
    <property type="molecule type" value="Genomic_DNA"/>
</dbReference>
<dbReference type="PROSITE" id="PS00678">
    <property type="entry name" value="WD_REPEATS_1"/>
    <property type="match status" value="1"/>
</dbReference>
<evidence type="ECO:0000256" key="1">
    <source>
        <dbReference type="ARBA" id="ARBA00004123"/>
    </source>
</evidence>
<proteinExistence type="predicted"/>
<keyword evidence="2 5" id="KW-0853">WD repeat</keyword>
<evidence type="ECO:0000313" key="8">
    <source>
        <dbReference type="Proteomes" id="UP000683925"/>
    </source>
</evidence>
<keyword evidence="3" id="KW-0677">Repeat</keyword>
<name>A0A8S1WVE4_PAROT</name>
<feature type="compositionally biased region" description="Acidic residues" evidence="6">
    <location>
        <begin position="30"/>
        <end position="43"/>
    </location>
</feature>
<comment type="caution">
    <text evidence="7">The sequence shown here is derived from an EMBL/GenBank/DDBJ whole genome shotgun (WGS) entry which is preliminary data.</text>
</comment>
<dbReference type="OMA" id="MPEQARM"/>
<evidence type="ECO:0000256" key="5">
    <source>
        <dbReference type="PROSITE-ProRule" id="PRU00221"/>
    </source>
</evidence>
<dbReference type="InterPro" id="IPR001680">
    <property type="entry name" value="WD40_rpt"/>
</dbReference>
<dbReference type="AlphaFoldDB" id="A0A8S1WVE4"/>
<accession>A0A8S1WVE4</accession>
<protein>
    <submittedName>
        <fullName evidence="7">Uncharacterized protein</fullName>
    </submittedName>
</protein>
<sequence length="440" mass="51079">MPRNTIKKTVKKIKKPKTMNTKQNNKQKIDDDESIDSEYLDELENQKPQNISDKSDSEIDETEDNRRLRLAKQILQQTKQELQSKKNDDFFQDHHDIHMNDEDKRLNVALLEKFAEKHTIYQSQIQKFDRQFNRETYKGHLRAITCTQVDEFAKHMYSCSKDSSIIKWDLETKKKEFIQREVGKHGDGHYDEVLTLSLNFDGKILASAGKDHSIKLWDTTSNKLIETLKHHKAPIYGVKFGYNSNNLCSISCDRTFIQWDAAQRAYIDTFFGHSTEANDIDCFNADDFLSCGYDRQMIQWKTKSGGQLLYSGHEQSIDCIRAITLDTFATGSVDSNINLWNVKKRKPLFELNKPHGDRWITSLGTIYNSDLLISGSYDDNLNIYKVTNKDIVKVRSLQSFGIINHINVFGDKILTVESQEHRLGRWITSTKSKNLIVLYL</sequence>
<evidence type="ECO:0000256" key="6">
    <source>
        <dbReference type="SAM" id="MobiDB-lite"/>
    </source>
</evidence>
<dbReference type="InterPro" id="IPR019775">
    <property type="entry name" value="WD40_repeat_CS"/>
</dbReference>